<evidence type="ECO:0000256" key="3">
    <source>
        <dbReference type="ARBA" id="ARBA00022643"/>
    </source>
</evidence>
<evidence type="ECO:0000313" key="8">
    <source>
        <dbReference type="Proteomes" id="UP000326936"/>
    </source>
</evidence>
<evidence type="ECO:0000256" key="2">
    <source>
        <dbReference type="ARBA" id="ARBA00022630"/>
    </source>
</evidence>
<dbReference type="AlphaFoldDB" id="A0A5P9CRR2"/>
<dbReference type="PANTHER" id="PTHR43425:SF2">
    <property type="entry name" value="OXYGEN-INSENSITIVE NADPH NITROREDUCTASE"/>
    <property type="match status" value="1"/>
</dbReference>
<sequence>MTPTIETILSHRSIRKFTEQAIEPPHLDTIIQAGLAASSSSMLQVVSIIRVTNQDKRERLAELAGNQSYVASAAEFLVFCVDYHRHFTINPKVNTEYTELTIIGAVDCGIMAQNCLLSAESLGLGGVYIGGLRNSASEVDELLELPHHCAVLFGLCLGHPAQDPQIKPRLPAKVLMHENSYQALNLSDIDSYDRKMQHYYASRSANQKQSIWSQEVTNKLAGESRPHIKGYLNNKGLTKR</sequence>
<dbReference type="RefSeq" id="WP_152432478.1">
    <property type="nucleotide sequence ID" value="NZ_CBCSDK010000009.1"/>
</dbReference>
<keyword evidence="4 5" id="KW-0560">Oxidoreductase</keyword>
<geneLocation type="plasmid" evidence="8">
    <name>pthaf100_a</name>
</geneLocation>
<dbReference type="EC" id="1.6.99.-" evidence="7"/>
<keyword evidence="7" id="KW-0614">Plasmid</keyword>
<dbReference type="PANTHER" id="PTHR43425">
    <property type="entry name" value="OXYGEN-INSENSITIVE NADPH NITROREDUCTASE"/>
    <property type="match status" value="1"/>
</dbReference>
<evidence type="ECO:0000313" key="7">
    <source>
        <dbReference type="EMBL" id="QFT28487.1"/>
    </source>
</evidence>
<dbReference type="GO" id="GO:0016491">
    <property type="term" value="F:oxidoreductase activity"/>
    <property type="evidence" value="ECO:0007669"/>
    <property type="project" value="UniProtKB-UniRule"/>
</dbReference>
<dbReference type="Proteomes" id="UP000326936">
    <property type="component" value="Plasmid pTHAF100_a"/>
</dbReference>
<dbReference type="PIRSF" id="PIRSF005426">
    <property type="entry name" value="Frp"/>
    <property type="match status" value="1"/>
</dbReference>
<dbReference type="Gene3D" id="3.40.109.10">
    <property type="entry name" value="NADH Oxidase"/>
    <property type="match status" value="1"/>
</dbReference>
<evidence type="ECO:0000259" key="6">
    <source>
        <dbReference type="Pfam" id="PF00881"/>
    </source>
</evidence>
<dbReference type="InterPro" id="IPR029479">
    <property type="entry name" value="Nitroreductase"/>
</dbReference>
<name>A0A5P9CRR2_9VIBR</name>
<keyword evidence="5" id="KW-0521">NADP</keyword>
<dbReference type="CDD" id="cd02146">
    <property type="entry name" value="NfsA-like"/>
    <property type="match status" value="1"/>
</dbReference>
<dbReference type="KEGG" id="vaq:FIV01_18995"/>
<feature type="domain" description="Nitroreductase" evidence="6">
    <location>
        <begin position="8"/>
        <end position="158"/>
    </location>
</feature>
<organism evidence="7 8">
    <name type="scientific">Vibrio aquimaris</name>
    <dbReference type="NCBI Taxonomy" id="2587862"/>
    <lineage>
        <taxon>Bacteria</taxon>
        <taxon>Pseudomonadati</taxon>
        <taxon>Pseudomonadota</taxon>
        <taxon>Gammaproteobacteria</taxon>
        <taxon>Vibrionales</taxon>
        <taxon>Vibrionaceae</taxon>
        <taxon>Vibrio</taxon>
    </lineage>
</organism>
<dbReference type="SUPFAM" id="SSF55469">
    <property type="entry name" value="FMN-dependent nitroreductase-like"/>
    <property type="match status" value="1"/>
</dbReference>
<evidence type="ECO:0000256" key="4">
    <source>
        <dbReference type="ARBA" id="ARBA00023002"/>
    </source>
</evidence>
<proteinExistence type="inferred from homology"/>
<comment type="similarity">
    <text evidence="1 5">Belongs to the flavin oxidoreductase frp family.</text>
</comment>
<accession>A0A5P9CRR2</accession>
<dbReference type="Pfam" id="PF00881">
    <property type="entry name" value="Nitroreductase"/>
    <property type="match status" value="1"/>
</dbReference>
<dbReference type="EMBL" id="CP045351">
    <property type="protein sequence ID" value="QFT28487.1"/>
    <property type="molecule type" value="Genomic_DNA"/>
</dbReference>
<dbReference type="InterPro" id="IPR000415">
    <property type="entry name" value="Nitroreductase-like"/>
</dbReference>
<keyword evidence="8" id="KW-1185">Reference proteome</keyword>
<keyword evidence="2 5" id="KW-0285">Flavoprotein</keyword>
<reference evidence="7 8" key="1">
    <citation type="submission" date="2019-10" db="EMBL/GenBank/DDBJ databases">
        <title>Complete genome sequence of Vibrio sp. strain THAF100, isolated from non-filtered water from the water column of tank 6 of a marine aquarium containing stony-coral fragments. Water maintained at 26 degree C.</title>
        <authorList>
            <person name="Ruckert C."/>
            <person name="Franco A."/>
            <person name="Kalinowski J."/>
            <person name="Glaeser S."/>
        </authorList>
    </citation>
    <scope>NUCLEOTIDE SEQUENCE [LARGE SCALE GENOMIC DNA]</scope>
    <source>
        <strain evidence="7 8">THAF100</strain>
        <plasmid evidence="8">pthaf100_a</plasmid>
    </source>
</reference>
<dbReference type="NCBIfam" id="NF008033">
    <property type="entry name" value="PRK10765.1"/>
    <property type="match status" value="1"/>
</dbReference>
<evidence type="ECO:0000256" key="1">
    <source>
        <dbReference type="ARBA" id="ARBA00008366"/>
    </source>
</evidence>
<protein>
    <submittedName>
        <fullName evidence="7">NADPH-flavin oxidoreductase</fullName>
        <ecNumber evidence="7">1.6.99.-</ecNumber>
    </submittedName>
</protein>
<evidence type="ECO:0000256" key="5">
    <source>
        <dbReference type="PIRNR" id="PIRNR005426"/>
    </source>
</evidence>
<gene>
    <name evidence="7" type="primary">frp</name>
    <name evidence="7" type="ORF">FIV01_18995</name>
</gene>
<dbReference type="InterPro" id="IPR016446">
    <property type="entry name" value="Flavin_OxRdtase_Frp"/>
</dbReference>
<keyword evidence="3 5" id="KW-0288">FMN</keyword>
<dbReference type="OrthoDB" id="3181400at2"/>